<evidence type="ECO:0000313" key="3">
    <source>
        <dbReference type="Proteomes" id="UP000004014"/>
    </source>
</evidence>
<evidence type="ECO:0000256" key="1">
    <source>
        <dbReference type="SAM" id="MobiDB-lite"/>
    </source>
</evidence>
<feature type="compositionally biased region" description="Basic and acidic residues" evidence="1">
    <location>
        <begin position="9"/>
        <end position="31"/>
    </location>
</feature>
<comment type="caution">
    <text evidence="2">The sequence shown here is derived from an EMBL/GenBank/DDBJ whole genome shotgun (WGS) entry which is preliminary data.</text>
</comment>
<reference evidence="2 3" key="1">
    <citation type="submission" date="2011-03" db="EMBL/GenBank/DDBJ databases">
        <title>Deep-sequencing identification of multiple resistance mechanism for the high antibiotic-resistance strain Streptococcus suis R61.</title>
        <authorList>
            <person name="Hu P."/>
            <person name="Yang M."/>
            <person name="Jin M."/>
            <person name="Xiao J."/>
        </authorList>
    </citation>
    <scope>NUCLEOTIDE SEQUENCE [LARGE SCALE GENOMIC DNA]</scope>
    <source>
        <strain evidence="2 3">R61</strain>
    </source>
</reference>
<proteinExistence type="predicted"/>
<dbReference type="Proteomes" id="UP000004014">
    <property type="component" value="Unassembled WGS sequence"/>
</dbReference>
<sequence length="31" mass="3601">MTGNYMLGGEDRKANLENKNTLRKENYHESS</sequence>
<feature type="region of interest" description="Disordered" evidence="1">
    <location>
        <begin position="1"/>
        <end position="31"/>
    </location>
</feature>
<evidence type="ECO:0000313" key="2">
    <source>
        <dbReference type="EMBL" id="EHC03724.1"/>
    </source>
</evidence>
<name>A0AA87FAP2_STRSU</name>
<gene>
    <name evidence="2" type="ORF">SSUR61_0373</name>
</gene>
<dbReference type="EMBL" id="AEYY01000007">
    <property type="protein sequence ID" value="EHC03724.1"/>
    <property type="molecule type" value="Genomic_DNA"/>
</dbReference>
<accession>A0AA87FAP2</accession>
<protein>
    <submittedName>
        <fullName evidence="2">Uncharacterized protein</fullName>
    </submittedName>
</protein>
<organism evidence="2 3">
    <name type="scientific">Streptococcus suis R61</name>
    <dbReference type="NCBI Taxonomy" id="996306"/>
    <lineage>
        <taxon>Bacteria</taxon>
        <taxon>Bacillati</taxon>
        <taxon>Bacillota</taxon>
        <taxon>Bacilli</taxon>
        <taxon>Lactobacillales</taxon>
        <taxon>Streptococcaceae</taxon>
        <taxon>Streptococcus</taxon>
    </lineage>
</organism>
<dbReference type="AlphaFoldDB" id="A0AA87FAP2"/>